<dbReference type="InterPro" id="IPR041542">
    <property type="entry name" value="GH43_C2"/>
</dbReference>
<evidence type="ECO:0000313" key="8">
    <source>
        <dbReference type="EMBL" id="KAH7093083.1"/>
    </source>
</evidence>
<evidence type="ECO:0000256" key="4">
    <source>
        <dbReference type="PIRSR" id="PIRSR606710-1"/>
    </source>
</evidence>
<organism evidence="8 9">
    <name type="scientific">Paraphoma chrysanthemicola</name>
    <dbReference type="NCBI Taxonomy" id="798071"/>
    <lineage>
        <taxon>Eukaryota</taxon>
        <taxon>Fungi</taxon>
        <taxon>Dikarya</taxon>
        <taxon>Ascomycota</taxon>
        <taxon>Pezizomycotina</taxon>
        <taxon>Dothideomycetes</taxon>
        <taxon>Pleosporomycetidae</taxon>
        <taxon>Pleosporales</taxon>
        <taxon>Pleosporineae</taxon>
        <taxon>Phaeosphaeriaceae</taxon>
        <taxon>Paraphoma</taxon>
    </lineage>
</organism>
<dbReference type="PANTHER" id="PTHR42812">
    <property type="entry name" value="BETA-XYLOSIDASE"/>
    <property type="match status" value="1"/>
</dbReference>
<dbReference type="AlphaFoldDB" id="A0A8K0RDV8"/>
<feature type="active site" description="Proton donor" evidence="4">
    <location>
        <position position="216"/>
    </location>
</feature>
<dbReference type="EMBL" id="JAGMVJ010000002">
    <property type="protein sequence ID" value="KAH7093083.1"/>
    <property type="molecule type" value="Genomic_DNA"/>
</dbReference>
<dbReference type="Pfam" id="PF04616">
    <property type="entry name" value="Glyco_hydro_43"/>
    <property type="match status" value="1"/>
</dbReference>
<dbReference type="SUPFAM" id="SSF75005">
    <property type="entry name" value="Arabinanase/levansucrase/invertase"/>
    <property type="match status" value="1"/>
</dbReference>
<reference evidence="8" key="1">
    <citation type="journal article" date="2021" name="Nat. Commun.">
        <title>Genetic determinants of endophytism in the Arabidopsis root mycobiome.</title>
        <authorList>
            <person name="Mesny F."/>
            <person name="Miyauchi S."/>
            <person name="Thiergart T."/>
            <person name="Pickel B."/>
            <person name="Atanasova L."/>
            <person name="Karlsson M."/>
            <person name="Huettel B."/>
            <person name="Barry K.W."/>
            <person name="Haridas S."/>
            <person name="Chen C."/>
            <person name="Bauer D."/>
            <person name="Andreopoulos W."/>
            <person name="Pangilinan J."/>
            <person name="LaButti K."/>
            <person name="Riley R."/>
            <person name="Lipzen A."/>
            <person name="Clum A."/>
            <person name="Drula E."/>
            <person name="Henrissat B."/>
            <person name="Kohler A."/>
            <person name="Grigoriev I.V."/>
            <person name="Martin F.M."/>
            <person name="Hacquard S."/>
        </authorList>
    </citation>
    <scope>NUCLEOTIDE SEQUENCE</scope>
    <source>
        <strain evidence="8">MPI-SDFR-AT-0120</strain>
    </source>
</reference>
<sequence length="587" mass="64825">MAVAFGKQIVALLVVVLSMGAYGQGFNSRWYNPIIPGFHPDPSCIFHKPDQTFYCASSTFNVFPGIPIYASKDLTNWRLVGHALNRESQLPELTDSVGATSGIWAPALREHNGTFYLLTTMVWDKKAANDSSRWDNVIFSTTDLWDESKWSEAVHIPFEGYDISPHWDDEGNSYIVGSHAWKVAYGIHLAKVDLKTGTVLSNWTNLWNGTGGIAPEGPHIFKKDEWYYLMIAEGGTGLLHMETIARSKNLHGPYDPNPANPILTNANTTEYFQAVGHADLFQDARGQWWGVALAVRAGPEWLNFPLGRETVLYNVTWENGSWPLLQHPVRGEMRGWSLPGIIQDLPGDGPFADEGDFYLTFAPNSTIPPHFVYWRPPVQGNYIVSPPGHQNWLELKPSNLNLTGLDGNSNGPGGITFISRRQVDTLFTYDVTFNYTPTALNEEAGISLFLSQNHHARLGISLLPVSNSSNATLAPHFHFHAVSYIPVPADVIAPVPSGWTSKPLTLSLRTLNQTHYEFGAGPADGSDRPRQIAVVSGEIISWGFTGALVGAYATANGGQGRTSAYVSDWRYEGWGQVRDIWNGTLRG</sequence>
<protein>
    <submittedName>
        <fullName evidence="8">Xylosidase: arab-like proteininofuranosidase</fullName>
    </submittedName>
</protein>
<name>A0A8K0RDV8_9PLEO</name>
<keyword evidence="9" id="KW-1185">Reference proteome</keyword>
<accession>A0A8K0RDV8</accession>
<dbReference type="GO" id="GO:0005975">
    <property type="term" value="P:carbohydrate metabolic process"/>
    <property type="evidence" value="ECO:0007669"/>
    <property type="project" value="InterPro"/>
</dbReference>
<feature type="signal peptide" evidence="6">
    <location>
        <begin position="1"/>
        <end position="25"/>
    </location>
</feature>
<dbReference type="OrthoDB" id="408373at2759"/>
<evidence type="ECO:0000256" key="3">
    <source>
        <dbReference type="ARBA" id="ARBA00023295"/>
    </source>
</evidence>
<dbReference type="PANTHER" id="PTHR42812:SF17">
    <property type="entry name" value="BETA-XYLOSIDASE C-TERMINAL CONCANAVALIN A-LIKE DOMAIN-CONTAINING PROTEIN-RELATED"/>
    <property type="match status" value="1"/>
</dbReference>
<comment type="caution">
    <text evidence="8">The sequence shown here is derived from an EMBL/GenBank/DDBJ whole genome shotgun (WGS) entry which is preliminary data.</text>
</comment>
<evidence type="ECO:0000259" key="7">
    <source>
        <dbReference type="Pfam" id="PF17851"/>
    </source>
</evidence>
<evidence type="ECO:0000256" key="2">
    <source>
        <dbReference type="ARBA" id="ARBA00022801"/>
    </source>
</evidence>
<evidence type="ECO:0000313" key="9">
    <source>
        <dbReference type="Proteomes" id="UP000813461"/>
    </source>
</evidence>
<evidence type="ECO:0000256" key="1">
    <source>
        <dbReference type="ARBA" id="ARBA00009865"/>
    </source>
</evidence>
<keyword evidence="2 5" id="KW-0378">Hydrolase</keyword>
<dbReference type="Gene3D" id="2.115.10.20">
    <property type="entry name" value="Glycosyl hydrolase domain, family 43"/>
    <property type="match status" value="1"/>
</dbReference>
<evidence type="ECO:0000256" key="6">
    <source>
        <dbReference type="SAM" id="SignalP"/>
    </source>
</evidence>
<dbReference type="CDD" id="cd18833">
    <property type="entry name" value="GH43_PcXyl-like"/>
    <property type="match status" value="1"/>
</dbReference>
<proteinExistence type="inferred from homology"/>
<feature type="domain" description="Beta-xylosidase C-terminal Concanavalin A-like" evidence="7">
    <location>
        <begin position="387"/>
        <end position="572"/>
    </location>
</feature>
<dbReference type="InterPro" id="IPR051795">
    <property type="entry name" value="Glycosyl_Hydrlase_43"/>
</dbReference>
<feature type="chain" id="PRO_5035449092" evidence="6">
    <location>
        <begin position="26"/>
        <end position="587"/>
    </location>
</feature>
<comment type="similarity">
    <text evidence="1 5">Belongs to the glycosyl hydrolase 43 family.</text>
</comment>
<dbReference type="GO" id="GO:0004553">
    <property type="term" value="F:hydrolase activity, hydrolyzing O-glycosyl compounds"/>
    <property type="evidence" value="ECO:0007669"/>
    <property type="project" value="InterPro"/>
</dbReference>
<dbReference type="InterPro" id="IPR006710">
    <property type="entry name" value="Glyco_hydro_43"/>
</dbReference>
<dbReference type="Pfam" id="PF17851">
    <property type="entry name" value="GH43_C2"/>
    <property type="match status" value="1"/>
</dbReference>
<dbReference type="SUPFAM" id="SSF49899">
    <property type="entry name" value="Concanavalin A-like lectins/glucanases"/>
    <property type="match status" value="1"/>
</dbReference>
<gene>
    <name evidence="8" type="ORF">FB567DRAFT_487218</name>
</gene>
<dbReference type="Proteomes" id="UP000813461">
    <property type="component" value="Unassembled WGS sequence"/>
</dbReference>
<dbReference type="InterPro" id="IPR013320">
    <property type="entry name" value="ConA-like_dom_sf"/>
</dbReference>
<evidence type="ECO:0000256" key="5">
    <source>
        <dbReference type="RuleBase" id="RU361187"/>
    </source>
</evidence>
<feature type="active site" description="Proton acceptor" evidence="4">
    <location>
        <position position="41"/>
    </location>
</feature>
<keyword evidence="3 5" id="KW-0326">Glycosidase</keyword>
<dbReference type="InterPro" id="IPR023296">
    <property type="entry name" value="Glyco_hydro_beta-prop_sf"/>
</dbReference>
<keyword evidence="6" id="KW-0732">Signal</keyword>
<dbReference type="Gene3D" id="2.60.120.200">
    <property type="match status" value="1"/>
</dbReference>